<evidence type="ECO:0000256" key="8">
    <source>
        <dbReference type="SAM" id="Phobius"/>
    </source>
</evidence>
<dbReference type="PRINTS" id="PR00385">
    <property type="entry name" value="P450"/>
</dbReference>
<dbReference type="Proteomes" id="UP001446871">
    <property type="component" value="Unassembled WGS sequence"/>
</dbReference>
<comment type="similarity">
    <text evidence="2 6">Belongs to the cytochrome P450 family.</text>
</comment>
<feature type="non-terminal residue" evidence="9">
    <location>
        <position position="1"/>
    </location>
</feature>
<dbReference type="PROSITE" id="PS00086">
    <property type="entry name" value="CYTOCHROME_P450"/>
    <property type="match status" value="1"/>
</dbReference>
<dbReference type="PRINTS" id="PR00463">
    <property type="entry name" value="EP450I"/>
</dbReference>
<evidence type="ECO:0000256" key="5">
    <source>
        <dbReference type="ARBA" id="ARBA00023004"/>
    </source>
</evidence>
<feature type="transmembrane region" description="Helical" evidence="8">
    <location>
        <begin position="268"/>
        <end position="289"/>
    </location>
</feature>
<organism evidence="9 10">
    <name type="scientific">Apiospora saccharicola</name>
    <dbReference type="NCBI Taxonomy" id="335842"/>
    <lineage>
        <taxon>Eukaryota</taxon>
        <taxon>Fungi</taxon>
        <taxon>Dikarya</taxon>
        <taxon>Ascomycota</taxon>
        <taxon>Pezizomycotina</taxon>
        <taxon>Sordariomycetes</taxon>
        <taxon>Xylariomycetidae</taxon>
        <taxon>Amphisphaeriales</taxon>
        <taxon>Apiosporaceae</taxon>
        <taxon>Apiospora</taxon>
    </lineage>
</organism>
<evidence type="ECO:0000256" key="2">
    <source>
        <dbReference type="ARBA" id="ARBA00010617"/>
    </source>
</evidence>
<comment type="caution">
    <text evidence="9">The sequence shown here is derived from an EMBL/GenBank/DDBJ whole genome shotgun (WGS) entry which is preliminary data.</text>
</comment>
<dbReference type="InterPro" id="IPR002401">
    <property type="entry name" value="Cyt_P450_E_grp-I"/>
</dbReference>
<evidence type="ECO:0000313" key="10">
    <source>
        <dbReference type="Proteomes" id="UP001446871"/>
    </source>
</evidence>
<keyword evidence="8" id="KW-0812">Transmembrane</keyword>
<sequence>YSLTLHPLASFPGSTFAAVSHIPWLYASVTGTQVLWIQNLHIKYGPVLRFSPNEISYIDTDGSTWQEIDGHGKHVVENMKAIEYSIRPTNGVPSMIIAGSEDHRRMRHTFAPAFSDRALKAQEPMFHKHVDIMLTKTRDLVMRGDPIDMNVMLDCANYGIMGDLTFGKSLRLLENIEYSHWLKTIMDSLKVIPIFQTIEAYPVLKLLYTCLRPNWIVKIQEDHFKYTSNLVDNRLTNDSTQPDIWNLVLNAEGSEALTLGGMHSCAELFMIAGSCVAATLLAGVLYYLLRNPSTLNRVADEIHTSFTNTESFTFERLGGLRYLNACLQEALRVYPPLPIGFRARRPARGAHRPLQVGGAGDPRLRPPLRHASQPAQLLRPGRRWLDDHPTYRDDNRECLQPFSVGSRNCIGQNMARHEMRLILAKLLSAFRLGALRGEQRLGGPEDVRSVGEETPDVPNKGS</sequence>
<name>A0ABR1VAD5_9PEZI</name>
<dbReference type="InterPro" id="IPR001128">
    <property type="entry name" value="Cyt_P450"/>
</dbReference>
<feature type="compositionally biased region" description="Basic and acidic residues" evidence="7">
    <location>
        <begin position="441"/>
        <end position="451"/>
    </location>
</feature>
<proteinExistence type="inferred from homology"/>
<dbReference type="Gene3D" id="1.10.630.10">
    <property type="entry name" value="Cytochrome P450"/>
    <property type="match status" value="2"/>
</dbReference>
<feature type="region of interest" description="Disordered" evidence="7">
    <location>
        <begin position="441"/>
        <end position="462"/>
    </location>
</feature>
<evidence type="ECO:0000256" key="4">
    <source>
        <dbReference type="ARBA" id="ARBA00022723"/>
    </source>
</evidence>
<evidence type="ECO:0000256" key="1">
    <source>
        <dbReference type="ARBA" id="ARBA00001971"/>
    </source>
</evidence>
<dbReference type="SUPFAM" id="SSF48264">
    <property type="entry name" value="Cytochrome P450"/>
    <property type="match status" value="1"/>
</dbReference>
<dbReference type="Pfam" id="PF00067">
    <property type="entry name" value="p450"/>
    <property type="match status" value="2"/>
</dbReference>
<evidence type="ECO:0000256" key="7">
    <source>
        <dbReference type="SAM" id="MobiDB-lite"/>
    </source>
</evidence>
<dbReference type="PANTHER" id="PTHR24305">
    <property type="entry name" value="CYTOCHROME P450"/>
    <property type="match status" value="1"/>
</dbReference>
<dbReference type="InterPro" id="IPR017972">
    <property type="entry name" value="Cyt_P450_CS"/>
</dbReference>
<keyword evidence="6" id="KW-0560">Oxidoreductase</keyword>
<keyword evidence="3 6" id="KW-0349">Heme</keyword>
<accession>A0ABR1VAD5</accession>
<dbReference type="PANTHER" id="PTHR24305:SF210">
    <property type="entry name" value="CYTOCHROME P450 MONOOXYGENASE ASQL-RELATED"/>
    <property type="match status" value="1"/>
</dbReference>
<keyword evidence="8" id="KW-1133">Transmembrane helix</keyword>
<dbReference type="EMBL" id="JAQQWM010000004">
    <property type="protein sequence ID" value="KAK8068175.1"/>
    <property type="molecule type" value="Genomic_DNA"/>
</dbReference>
<evidence type="ECO:0000256" key="6">
    <source>
        <dbReference type="RuleBase" id="RU000461"/>
    </source>
</evidence>
<dbReference type="InterPro" id="IPR036396">
    <property type="entry name" value="Cyt_P450_sf"/>
</dbReference>
<keyword evidence="5 6" id="KW-0408">Iron</keyword>
<dbReference type="InterPro" id="IPR050121">
    <property type="entry name" value="Cytochrome_P450_monoxygenase"/>
</dbReference>
<gene>
    <name evidence="9" type="ORF">PG996_007287</name>
</gene>
<keyword evidence="6" id="KW-0503">Monooxygenase</keyword>
<keyword evidence="8" id="KW-0472">Membrane</keyword>
<evidence type="ECO:0008006" key="11">
    <source>
        <dbReference type="Google" id="ProtNLM"/>
    </source>
</evidence>
<protein>
    <recommendedName>
        <fullName evidence="11">Cytochrome P450</fullName>
    </recommendedName>
</protein>
<keyword evidence="10" id="KW-1185">Reference proteome</keyword>
<evidence type="ECO:0000256" key="3">
    <source>
        <dbReference type="ARBA" id="ARBA00022617"/>
    </source>
</evidence>
<evidence type="ECO:0000313" key="9">
    <source>
        <dbReference type="EMBL" id="KAK8068175.1"/>
    </source>
</evidence>
<comment type="cofactor">
    <cofactor evidence="1">
        <name>heme</name>
        <dbReference type="ChEBI" id="CHEBI:30413"/>
    </cofactor>
</comment>
<keyword evidence="4 6" id="KW-0479">Metal-binding</keyword>
<reference evidence="9 10" key="1">
    <citation type="submission" date="2023-01" db="EMBL/GenBank/DDBJ databases">
        <title>Analysis of 21 Apiospora genomes using comparative genomics revels a genus with tremendous synthesis potential of carbohydrate active enzymes and secondary metabolites.</title>
        <authorList>
            <person name="Sorensen T."/>
        </authorList>
    </citation>
    <scope>NUCLEOTIDE SEQUENCE [LARGE SCALE GENOMIC DNA]</scope>
    <source>
        <strain evidence="9 10">CBS 83171</strain>
    </source>
</reference>